<sequence length="43" mass="4559">MSRPPPNGPPIPLGPRGQDRCNPTGEPPPSAMNRARPDEISPT</sequence>
<evidence type="ECO:0000313" key="2">
    <source>
        <dbReference type="EMBL" id="EXJ15464.1"/>
    </source>
</evidence>
<evidence type="ECO:0000313" key="3">
    <source>
        <dbReference type="Proteomes" id="UP000019460"/>
    </source>
</evidence>
<feature type="region of interest" description="Disordered" evidence="1">
    <location>
        <begin position="1"/>
        <end position="43"/>
    </location>
</feature>
<keyword evidence="3" id="KW-1185">Reference proteome</keyword>
<proteinExistence type="predicted"/>
<dbReference type="EMBL" id="AONC01000025">
    <property type="protein sequence ID" value="EXJ15464.1"/>
    <property type="molecule type" value="Genomic_DNA"/>
</dbReference>
<reference evidence="2 3" key="1">
    <citation type="submission" date="2012-11" db="EMBL/GenBank/DDBJ databases">
        <title>Genome assembly of Thiorhodococcus sp. AK35.</title>
        <authorList>
            <person name="Nupur N."/>
            <person name="Khatri I."/>
            <person name="Subramanian S."/>
            <person name="Pinnaka A."/>
        </authorList>
    </citation>
    <scope>NUCLEOTIDE SEQUENCE [LARGE SCALE GENOMIC DNA]</scope>
    <source>
        <strain evidence="2 3">AK35</strain>
    </source>
</reference>
<accession>W9V7R4</accession>
<gene>
    <name evidence="2" type="ORF">D779_1206</name>
</gene>
<dbReference type="AlphaFoldDB" id="W9V7R4"/>
<comment type="caution">
    <text evidence="2">The sequence shown here is derived from an EMBL/GenBank/DDBJ whole genome shotgun (WGS) entry which is preliminary data.</text>
</comment>
<organism evidence="2 3">
    <name type="scientific">Imhoffiella purpurea</name>
    <dbReference type="NCBI Taxonomy" id="1249627"/>
    <lineage>
        <taxon>Bacteria</taxon>
        <taxon>Pseudomonadati</taxon>
        <taxon>Pseudomonadota</taxon>
        <taxon>Gammaproteobacteria</taxon>
        <taxon>Chromatiales</taxon>
        <taxon>Chromatiaceae</taxon>
        <taxon>Imhoffiella</taxon>
    </lineage>
</organism>
<name>W9V7R4_9GAMM</name>
<evidence type="ECO:0000256" key="1">
    <source>
        <dbReference type="SAM" id="MobiDB-lite"/>
    </source>
</evidence>
<protein>
    <submittedName>
        <fullName evidence="2">Uncharacterized protein</fullName>
    </submittedName>
</protein>
<feature type="compositionally biased region" description="Pro residues" evidence="1">
    <location>
        <begin position="1"/>
        <end position="13"/>
    </location>
</feature>
<dbReference type="Proteomes" id="UP000019460">
    <property type="component" value="Unassembled WGS sequence"/>
</dbReference>